<keyword evidence="2" id="KW-0808">Transferase</keyword>
<sequence>MGKLDGRRIVVPESRSLDLFCAMLEREGAQAVRCPLVSIHDAQDPAPVVAWLRRLAEGAMDDLFLSTGEGVRRLIGFASRAGVQPEVLAGFARARIVCRGPKPQRALREVGLSAQIIAEPATTDGVLAAAADLDLRGRRVGVQLYPEQPDTLVTWLKEAGAEVDSILCYRYASDAEEELVAATIEQIVAGAVDMIAFTSAPQVRRLAEVADRRGRRNALTSAFERTLVAAVGPVTAVAVEKAGWRVRAMPEENFHLKPFVGEIAQAFVAVG</sequence>
<proteinExistence type="predicted"/>
<accession>A0A916UNX9</accession>
<dbReference type="InterPro" id="IPR036108">
    <property type="entry name" value="4pyrrol_syn_uPrphyn_synt_sf"/>
</dbReference>
<dbReference type="EMBL" id="BMGG01000008">
    <property type="protein sequence ID" value="GGC80693.1"/>
    <property type="molecule type" value="Genomic_DNA"/>
</dbReference>
<name>A0A916UNX9_9HYPH</name>
<dbReference type="InterPro" id="IPR003754">
    <property type="entry name" value="4pyrrol_synth_uPrphyn_synth"/>
</dbReference>
<dbReference type="Gene3D" id="3.40.50.10090">
    <property type="match status" value="2"/>
</dbReference>
<dbReference type="RefSeq" id="WP_188611265.1">
    <property type="nucleotide sequence ID" value="NZ_BMGG01000008.1"/>
</dbReference>
<dbReference type="PANTHER" id="PTHR40082:SF1">
    <property type="entry name" value="BLR5956 PROTEIN"/>
    <property type="match status" value="1"/>
</dbReference>
<gene>
    <name evidence="2" type="ORF">GCM10010994_43350</name>
</gene>
<keyword evidence="3" id="KW-1185">Reference proteome</keyword>
<dbReference type="Pfam" id="PF02602">
    <property type="entry name" value="HEM4"/>
    <property type="match status" value="1"/>
</dbReference>
<evidence type="ECO:0000259" key="1">
    <source>
        <dbReference type="Pfam" id="PF02602"/>
    </source>
</evidence>
<dbReference type="GO" id="GO:0006780">
    <property type="term" value="P:uroporphyrinogen III biosynthetic process"/>
    <property type="evidence" value="ECO:0007669"/>
    <property type="project" value="InterPro"/>
</dbReference>
<evidence type="ECO:0000313" key="2">
    <source>
        <dbReference type="EMBL" id="GGC80693.1"/>
    </source>
</evidence>
<reference evidence="2" key="2">
    <citation type="submission" date="2020-09" db="EMBL/GenBank/DDBJ databases">
        <authorList>
            <person name="Sun Q."/>
            <person name="Zhou Y."/>
        </authorList>
    </citation>
    <scope>NUCLEOTIDE SEQUENCE</scope>
    <source>
        <strain evidence="2">CGMCC 1.12919</strain>
    </source>
</reference>
<keyword evidence="2" id="KW-0489">Methyltransferase</keyword>
<dbReference type="SUPFAM" id="SSF69618">
    <property type="entry name" value="HemD-like"/>
    <property type="match status" value="1"/>
</dbReference>
<dbReference type="InterPro" id="IPR039793">
    <property type="entry name" value="UROS/Hem4"/>
</dbReference>
<comment type="caution">
    <text evidence="2">The sequence shown here is derived from an EMBL/GenBank/DDBJ whole genome shotgun (WGS) entry which is preliminary data.</text>
</comment>
<organism evidence="2 3">
    <name type="scientific">Chelatococcus reniformis</name>
    <dbReference type="NCBI Taxonomy" id="1494448"/>
    <lineage>
        <taxon>Bacteria</taxon>
        <taxon>Pseudomonadati</taxon>
        <taxon>Pseudomonadota</taxon>
        <taxon>Alphaproteobacteria</taxon>
        <taxon>Hyphomicrobiales</taxon>
        <taxon>Chelatococcaceae</taxon>
        <taxon>Chelatococcus</taxon>
    </lineage>
</organism>
<feature type="domain" description="Tetrapyrrole biosynthesis uroporphyrinogen III synthase" evidence="1">
    <location>
        <begin position="23"/>
        <end position="252"/>
    </location>
</feature>
<dbReference type="CDD" id="cd06578">
    <property type="entry name" value="HemD"/>
    <property type="match status" value="1"/>
</dbReference>
<dbReference type="GO" id="GO:0004852">
    <property type="term" value="F:uroporphyrinogen-III synthase activity"/>
    <property type="evidence" value="ECO:0007669"/>
    <property type="project" value="InterPro"/>
</dbReference>
<dbReference type="PANTHER" id="PTHR40082">
    <property type="entry name" value="BLR5956 PROTEIN"/>
    <property type="match status" value="1"/>
</dbReference>
<dbReference type="Proteomes" id="UP000637002">
    <property type="component" value="Unassembled WGS sequence"/>
</dbReference>
<dbReference type="GO" id="GO:0008168">
    <property type="term" value="F:methyltransferase activity"/>
    <property type="evidence" value="ECO:0007669"/>
    <property type="project" value="UniProtKB-KW"/>
</dbReference>
<evidence type="ECO:0000313" key="3">
    <source>
        <dbReference type="Proteomes" id="UP000637002"/>
    </source>
</evidence>
<dbReference type="AlphaFoldDB" id="A0A916UNX9"/>
<reference evidence="2" key="1">
    <citation type="journal article" date="2014" name="Int. J. Syst. Evol. Microbiol.">
        <title>Complete genome sequence of Corynebacterium casei LMG S-19264T (=DSM 44701T), isolated from a smear-ripened cheese.</title>
        <authorList>
            <consortium name="US DOE Joint Genome Institute (JGI-PGF)"/>
            <person name="Walter F."/>
            <person name="Albersmeier A."/>
            <person name="Kalinowski J."/>
            <person name="Ruckert C."/>
        </authorList>
    </citation>
    <scope>NUCLEOTIDE SEQUENCE</scope>
    <source>
        <strain evidence="2">CGMCC 1.12919</strain>
    </source>
</reference>
<protein>
    <submittedName>
        <fullName evidence="2">Uroporphyrinogen III methyltransferase</fullName>
    </submittedName>
</protein>
<dbReference type="GO" id="GO:0032259">
    <property type="term" value="P:methylation"/>
    <property type="evidence" value="ECO:0007669"/>
    <property type="project" value="UniProtKB-KW"/>
</dbReference>